<feature type="domain" description="F-box" evidence="1">
    <location>
        <begin position="10"/>
        <end position="47"/>
    </location>
</feature>
<dbReference type="Gene3D" id="3.80.10.10">
    <property type="entry name" value="Ribonuclease Inhibitor"/>
    <property type="match status" value="1"/>
</dbReference>
<dbReference type="Proteomes" id="UP000799757">
    <property type="component" value="Unassembled WGS sequence"/>
</dbReference>
<dbReference type="InterPro" id="IPR036047">
    <property type="entry name" value="F-box-like_dom_sf"/>
</dbReference>
<organism evidence="2 3">
    <name type="scientific">Melanomma pulvis-pyrius CBS 109.77</name>
    <dbReference type="NCBI Taxonomy" id="1314802"/>
    <lineage>
        <taxon>Eukaryota</taxon>
        <taxon>Fungi</taxon>
        <taxon>Dikarya</taxon>
        <taxon>Ascomycota</taxon>
        <taxon>Pezizomycotina</taxon>
        <taxon>Dothideomycetes</taxon>
        <taxon>Pleosporomycetidae</taxon>
        <taxon>Pleosporales</taxon>
        <taxon>Melanommataceae</taxon>
        <taxon>Melanomma</taxon>
    </lineage>
</organism>
<dbReference type="Pfam" id="PF12937">
    <property type="entry name" value="F-box-like"/>
    <property type="match status" value="1"/>
</dbReference>
<dbReference type="OrthoDB" id="2522477at2759"/>
<evidence type="ECO:0000313" key="3">
    <source>
        <dbReference type="Proteomes" id="UP000799757"/>
    </source>
</evidence>
<dbReference type="InterPro" id="IPR001810">
    <property type="entry name" value="F-box_dom"/>
</dbReference>
<dbReference type="AlphaFoldDB" id="A0A6A6XVZ3"/>
<proteinExistence type="predicted"/>
<keyword evidence="3" id="KW-1185">Reference proteome</keyword>
<evidence type="ECO:0000259" key="1">
    <source>
        <dbReference type="Pfam" id="PF12937"/>
    </source>
</evidence>
<name>A0A6A6XVZ3_9PLEO</name>
<dbReference type="SUPFAM" id="SSF52058">
    <property type="entry name" value="L domain-like"/>
    <property type="match status" value="1"/>
</dbReference>
<dbReference type="CDD" id="cd09917">
    <property type="entry name" value="F-box_SF"/>
    <property type="match status" value="1"/>
</dbReference>
<accession>A0A6A6XVZ3</accession>
<dbReference type="EMBL" id="MU001748">
    <property type="protein sequence ID" value="KAF2800423.1"/>
    <property type="molecule type" value="Genomic_DNA"/>
</dbReference>
<sequence length="531" mass="60427">MATQQQQSRFLSLPTELIIDVVSYLSDDCPALVSLACTCRRLQPLAEELIYAVIELRSTDDLHDLLNAFSRRFERIAAVRTLKILYEYHPSLATTVEERNAFNACLGEMKGLKDWHVESPYDNYKWTEGGNEWVEQDMESFRTALEKVSYSLGQSLQVDLGLAQLNKLILHSHGATSDFWDLGGFHCLFRHPSLRYLHVSCLSLPADIPELAQFSSTTPLTTLIFDECDIKPSSLRCILATPKSLKHLTLGENVFNIHGDRGITPRLSRAPHASLQALLPVAHSLESLTHYDPIYSTLPDPERPVELKLDGDGMRNFPLLTYLECDPCSFLYRGIILAPTLAPPNLATLRIHRPRRQVGNFFEELPDFTPYTRLGSLNTLEFVQPTSIKLPTHLAECVCEAERLRERHAIGYKLHRHGVNLKMYMEIHESGGLIPPYLHGEPTPKTVCLYDAAEVGFSRKIEDNLPDKSIVDKNVEEPLPETDQLGKFDIICLKNEVRMAIFHETLIDDTDMFQHHMEFRHYLIHDMVGED</sequence>
<dbReference type="InterPro" id="IPR032675">
    <property type="entry name" value="LRR_dom_sf"/>
</dbReference>
<dbReference type="SUPFAM" id="SSF81383">
    <property type="entry name" value="F-box domain"/>
    <property type="match status" value="1"/>
</dbReference>
<gene>
    <name evidence="2" type="ORF">K505DRAFT_263974</name>
</gene>
<reference evidence="2" key="1">
    <citation type="journal article" date="2020" name="Stud. Mycol.">
        <title>101 Dothideomycetes genomes: a test case for predicting lifestyles and emergence of pathogens.</title>
        <authorList>
            <person name="Haridas S."/>
            <person name="Albert R."/>
            <person name="Binder M."/>
            <person name="Bloem J."/>
            <person name="Labutti K."/>
            <person name="Salamov A."/>
            <person name="Andreopoulos B."/>
            <person name="Baker S."/>
            <person name="Barry K."/>
            <person name="Bills G."/>
            <person name="Bluhm B."/>
            <person name="Cannon C."/>
            <person name="Castanera R."/>
            <person name="Culley D."/>
            <person name="Daum C."/>
            <person name="Ezra D."/>
            <person name="Gonzalez J."/>
            <person name="Henrissat B."/>
            <person name="Kuo A."/>
            <person name="Liang C."/>
            <person name="Lipzen A."/>
            <person name="Lutzoni F."/>
            <person name="Magnuson J."/>
            <person name="Mondo S."/>
            <person name="Nolan M."/>
            <person name="Ohm R."/>
            <person name="Pangilinan J."/>
            <person name="Park H.-J."/>
            <person name="Ramirez L."/>
            <person name="Alfaro M."/>
            <person name="Sun H."/>
            <person name="Tritt A."/>
            <person name="Yoshinaga Y."/>
            <person name="Zwiers L.-H."/>
            <person name="Turgeon B."/>
            <person name="Goodwin S."/>
            <person name="Spatafora J."/>
            <person name="Crous P."/>
            <person name="Grigoriev I."/>
        </authorList>
    </citation>
    <scope>NUCLEOTIDE SEQUENCE</scope>
    <source>
        <strain evidence="2">CBS 109.77</strain>
    </source>
</reference>
<evidence type="ECO:0000313" key="2">
    <source>
        <dbReference type="EMBL" id="KAF2800423.1"/>
    </source>
</evidence>
<protein>
    <recommendedName>
        <fullName evidence="1">F-box domain-containing protein</fullName>
    </recommendedName>
</protein>